<evidence type="ECO:0000256" key="5">
    <source>
        <dbReference type="ARBA" id="ARBA00022801"/>
    </source>
</evidence>
<dbReference type="Gene3D" id="3.20.20.150">
    <property type="entry name" value="Divalent-metal-dependent TIM barrel enzymes"/>
    <property type="match status" value="1"/>
</dbReference>
<name>A0A061H874_9BASI</name>
<dbReference type="HOGENOM" id="CLU_376520_0_0_1"/>
<dbReference type="GeneID" id="19318064"/>
<feature type="compositionally biased region" description="Pro residues" evidence="7">
    <location>
        <begin position="154"/>
        <end position="165"/>
    </location>
</feature>
<evidence type="ECO:0000313" key="9">
    <source>
        <dbReference type="Proteomes" id="UP000053664"/>
    </source>
</evidence>
<evidence type="ECO:0000256" key="7">
    <source>
        <dbReference type="SAM" id="MobiDB-lite"/>
    </source>
</evidence>
<dbReference type="RefSeq" id="XP_007879671.1">
    <property type="nucleotide sequence ID" value="XM_007881480.1"/>
</dbReference>
<sequence>MLLRLAAAPTFGISRTLLSLPLSRGALATPIIPVGSLRPAWLASSALAMPTRTRFSSTEGRPTNGRGIASDTKPIAKAAAAEIVAGIAPGQTDGPRKRGHRQPLEPLPVEAMDPTPDDSGSTTASVATIRPTRGTRSRAAKAKVEYTESDASLSPPPSPTAPASPPRAKVARRTTGRSKTKSKAEKEGDDEPHSASEPTVGTAAEDANGASPTKRKRAPGASAKAAKPKAAERETHIETHTNVHGEQVEVEVDEEGDPVRRNKNGKLLPKRKKKEVVYEIPEVQHRDFRLEGPPDKREERKDGFRGELGYACLNTVLRWQDPPVFSSRTARIKTMDEQGPEYIKELGRLNARDMIPMILWNEANGIRFMRLSSEVFPFASHAKYGYSLKYAERELRNAGDLARKLGHRLTMHPGQFTQLGSPRPEVIEAAIRDLNSHCEMLDLMGMDQDSVMIIHGGGVFGDRQATLARIKETYTTRLSDNVKARLVLENDEMAYSADELLPLCKELSIPLVFDFHHDLLRPSARPPSELLPEIQEIWRKRGIRPKYHLSEPRPGASNLRERRAHSDRCGELPPDLPADAHLMIEAKDKEQAVLELHRIYNIRPVVHESLRPPHEDIGVKTSGRKGKLGGEHLPRKPRGRAKAKATSDEDGAEDSEALTAEGDDAADPDADYAPAKGTRSPSKAAAKADTKASNKAKILAAINKAKEVAARTGREYKGPSGEAYEESDAKPEDEVVKSSQEVLEDMKVEAEWVRAELRAGRQRRVYLTEETFDEDVDDADQSTLASGDDGQLSIAASSPKKASPTGKRTGGAKRKRGKVDAGGLSVIDDGASAGGPPDVAADGETAVLQQGAPPEELQADHEEIPLVGEKLKRGRRARAG</sequence>
<reference evidence="8 9" key="1">
    <citation type="journal article" date="2013" name="Plant Cell">
        <title>The transition from a phytopathogenic smut ancestor to an anamorphic biocontrol agent deciphered by comparative whole-genome analysis.</title>
        <authorList>
            <person name="Lefebvre F."/>
            <person name="Joly D.L."/>
            <person name="Labbe C."/>
            <person name="Teichmann B."/>
            <person name="Linning R."/>
            <person name="Belzile F."/>
            <person name="Bakkeren G."/>
            <person name="Belanger R.R."/>
        </authorList>
    </citation>
    <scope>NUCLEOTIDE SEQUENCE [LARGE SCALE GENOMIC DNA]</scope>
    <source>
        <strain evidence="8 9">PF-1</strain>
    </source>
</reference>
<gene>
    <name evidence="8" type="ORF">PFL1_03957</name>
</gene>
<dbReference type="Proteomes" id="UP000053664">
    <property type="component" value="Unassembled WGS sequence"/>
</dbReference>
<proteinExistence type="predicted"/>
<feature type="compositionally biased region" description="Basic and acidic residues" evidence="7">
    <location>
        <begin position="182"/>
        <end position="194"/>
    </location>
</feature>
<feature type="region of interest" description="Disordered" evidence="7">
    <location>
        <begin position="548"/>
        <end position="573"/>
    </location>
</feature>
<feature type="compositionally biased region" description="Basic and acidic residues" evidence="7">
    <location>
        <begin position="559"/>
        <end position="570"/>
    </location>
</feature>
<dbReference type="EMBL" id="KE361634">
    <property type="protein sequence ID" value="EPQ28654.1"/>
    <property type="molecule type" value="Genomic_DNA"/>
</dbReference>
<dbReference type="GO" id="GO:0009411">
    <property type="term" value="P:response to UV"/>
    <property type="evidence" value="ECO:0007669"/>
    <property type="project" value="InterPro"/>
</dbReference>
<keyword evidence="3" id="KW-0227">DNA damage</keyword>
<feature type="compositionally biased region" description="Acidic residues" evidence="7">
    <location>
        <begin position="648"/>
        <end position="670"/>
    </location>
</feature>
<dbReference type="InterPro" id="IPR036237">
    <property type="entry name" value="Xyl_isomerase-like_sf"/>
</dbReference>
<evidence type="ECO:0008006" key="10">
    <source>
        <dbReference type="Google" id="ProtNLM"/>
    </source>
</evidence>
<organism evidence="8 9">
    <name type="scientific">Pseudozyma flocculosa PF-1</name>
    <dbReference type="NCBI Taxonomy" id="1277687"/>
    <lineage>
        <taxon>Eukaryota</taxon>
        <taxon>Fungi</taxon>
        <taxon>Dikarya</taxon>
        <taxon>Basidiomycota</taxon>
        <taxon>Ustilaginomycotina</taxon>
        <taxon>Ustilaginomycetes</taxon>
        <taxon>Ustilaginales</taxon>
        <taxon>Ustilaginaceae</taxon>
        <taxon>Pseudozyma</taxon>
    </lineage>
</organism>
<dbReference type="Pfam" id="PF03851">
    <property type="entry name" value="UvdE"/>
    <property type="match status" value="1"/>
</dbReference>
<evidence type="ECO:0000256" key="1">
    <source>
        <dbReference type="ARBA" id="ARBA00022722"/>
    </source>
</evidence>
<feature type="compositionally biased region" description="Basic and acidic residues" evidence="7">
    <location>
        <begin position="708"/>
        <end position="717"/>
    </location>
</feature>
<dbReference type="PANTHER" id="PTHR31290">
    <property type="entry name" value="UV-DAMAGE ENDONUCLEASE"/>
    <property type="match status" value="1"/>
</dbReference>
<protein>
    <recommendedName>
        <fullName evidence="10">UV-endonuclease UvdE</fullName>
    </recommendedName>
</protein>
<dbReference type="SUPFAM" id="SSF51658">
    <property type="entry name" value="Xylose isomerase-like"/>
    <property type="match status" value="1"/>
</dbReference>
<feature type="region of interest" description="Disordered" evidence="7">
    <location>
        <begin position="87"/>
        <end position="266"/>
    </location>
</feature>
<evidence type="ECO:0000256" key="4">
    <source>
        <dbReference type="ARBA" id="ARBA00022769"/>
    </source>
</evidence>
<accession>A0A061H874</accession>
<feature type="compositionally biased region" description="Low complexity" evidence="7">
    <location>
        <begin position="795"/>
        <end position="807"/>
    </location>
</feature>
<evidence type="ECO:0000313" key="8">
    <source>
        <dbReference type="EMBL" id="EPQ28654.1"/>
    </source>
</evidence>
<evidence type="ECO:0000256" key="6">
    <source>
        <dbReference type="ARBA" id="ARBA00023204"/>
    </source>
</evidence>
<dbReference type="GO" id="GO:0006289">
    <property type="term" value="P:nucleotide-excision repair"/>
    <property type="evidence" value="ECO:0007669"/>
    <property type="project" value="InterPro"/>
</dbReference>
<evidence type="ECO:0000256" key="3">
    <source>
        <dbReference type="ARBA" id="ARBA00022763"/>
    </source>
</evidence>
<dbReference type="PANTHER" id="PTHR31290:SF5">
    <property type="entry name" value="UV-DAMAGE ENDONUCLEASE"/>
    <property type="match status" value="1"/>
</dbReference>
<dbReference type="eggNOG" id="ENOG502QTMI">
    <property type="taxonomic scope" value="Eukaryota"/>
</dbReference>
<dbReference type="GO" id="GO:0005739">
    <property type="term" value="C:mitochondrion"/>
    <property type="evidence" value="ECO:0007669"/>
    <property type="project" value="TreeGrafter"/>
</dbReference>
<dbReference type="NCBIfam" id="TIGR00629">
    <property type="entry name" value="uvde"/>
    <property type="match status" value="1"/>
</dbReference>
<dbReference type="OrthoDB" id="541883at2759"/>
<keyword evidence="1" id="KW-0540">Nuclease</keyword>
<evidence type="ECO:0000256" key="2">
    <source>
        <dbReference type="ARBA" id="ARBA00022759"/>
    </source>
</evidence>
<dbReference type="InterPro" id="IPR004601">
    <property type="entry name" value="UvdE"/>
</dbReference>
<dbReference type="GO" id="GO:0043504">
    <property type="term" value="P:mitochondrial DNA repair"/>
    <property type="evidence" value="ECO:0007669"/>
    <property type="project" value="TreeGrafter"/>
</dbReference>
<dbReference type="AlphaFoldDB" id="A0A061H874"/>
<feature type="compositionally biased region" description="Basic residues" evidence="7">
    <location>
        <begin position="169"/>
        <end position="181"/>
    </location>
</feature>
<feature type="region of interest" description="Disordered" evidence="7">
    <location>
        <begin position="708"/>
        <end position="735"/>
    </location>
</feature>
<feature type="region of interest" description="Disordered" evidence="7">
    <location>
        <begin position="612"/>
        <end position="694"/>
    </location>
</feature>
<dbReference type="GO" id="GO:0004519">
    <property type="term" value="F:endonuclease activity"/>
    <property type="evidence" value="ECO:0007669"/>
    <property type="project" value="UniProtKB-KW"/>
</dbReference>
<feature type="compositionally biased region" description="Acidic residues" evidence="7">
    <location>
        <begin position="770"/>
        <end position="780"/>
    </location>
</feature>
<keyword evidence="6" id="KW-0234">DNA repair</keyword>
<dbReference type="GO" id="GO:0016787">
    <property type="term" value="F:hydrolase activity"/>
    <property type="evidence" value="ECO:0007669"/>
    <property type="project" value="UniProtKB-KW"/>
</dbReference>
<keyword evidence="5" id="KW-0378">Hydrolase</keyword>
<dbReference type="KEGG" id="pfp:PFL1_03957"/>
<feature type="region of interest" description="Disordered" evidence="7">
    <location>
        <begin position="770"/>
        <end position="880"/>
    </location>
</feature>
<keyword evidence="4" id="KW-0228">DNA excision</keyword>
<keyword evidence="2" id="KW-0255">Endonuclease</keyword>
<feature type="compositionally biased region" description="Basic and acidic residues" evidence="7">
    <location>
        <begin position="229"/>
        <end position="247"/>
    </location>
</feature>
<dbReference type="GO" id="GO:0005634">
    <property type="term" value="C:nucleus"/>
    <property type="evidence" value="ECO:0007669"/>
    <property type="project" value="TreeGrafter"/>
</dbReference>